<comment type="caution">
    <text evidence="3">The sequence shown here is derived from an EMBL/GenBank/DDBJ whole genome shotgun (WGS) entry which is preliminary data.</text>
</comment>
<accession>A0A937F5N5</accession>
<evidence type="ECO:0000256" key="1">
    <source>
        <dbReference type="SAM" id="SignalP"/>
    </source>
</evidence>
<keyword evidence="4" id="KW-1185">Reference proteome</keyword>
<dbReference type="PANTHER" id="PTHR35882:SF2">
    <property type="entry name" value="PELA"/>
    <property type="match status" value="1"/>
</dbReference>
<sequence>MKRILRIQAWALLLLLMACGSDDDSPSSNIDDGTEPRQAMRNFVQGISAYAKNIDSDFIVIPQNGQELATDNGEPNGTPQSSYLAAIDAVGREDLFYGYDNDNEATPENEKNHLLGLCKVCEKAGVEVLVTDYCSTPAKMDNSYQLNNQNGFISFAAPERDLNLIPEYPADPYGVNVNNITKISQAKNFLYIINSENFNTKNDFIKAVAATNYDAIIMDLYHNESTFSAAEIQQLKKKQNGGQRLVISYMSIGEAEDYRYYWQTEWKVGSPDWIENENPDWEGNYKVKYWQPEWQSVIYGNDNSYLKKIIDTGFDGVYLDIIDAFEYFE</sequence>
<dbReference type="Gene3D" id="3.20.20.70">
    <property type="entry name" value="Aldolase class I"/>
    <property type="match status" value="2"/>
</dbReference>
<organism evidence="3 4">
    <name type="scientific">Fulvivirga sediminis</name>
    <dbReference type="NCBI Taxonomy" id="2803949"/>
    <lineage>
        <taxon>Bacteria</taxon>
        <taxon>Pseudomonadati</taxon>
        <taxon>Bacteroidota</taxon>
        <taxon>Cytophagia</taxon>
        <taxon>Cytophagales</taxon>
        <taxon>Fulvivirgaceae</taxon>
        <taxon>Fulvivirga</taxon>
    </lineage>
</organism>
<reference evidence="3" key="1">
    <citation type="submission" date="2021-01" db="EMBL/GenBank/DDBJ databases">
        <title>Fulvivirga kasyanovii gen. nov., sp nov., a novel member of the phylum Bacteroidetes isolated from seawater in a mussel farm.</title>
        <authorList>
            <person name="Zhao L.-H."/>
            <person name="Wang Z.-J."/>
        </authorList>
    </citation>
    <scope>NUCLEOTIDE SEQUENCE</scope>
    <source>
        <strain evidence="3">2943</strain>
    </source>
</reference>
<feature type="signal peptide" evidence="1">
    <location>
        <begin position="1"/>
        <end position="23"/>
    </location>
</feature>
<feature type="chain" id="PRO_5037626595" evidence="1">
    <location>
        <begin position="24"/>
        <end position="329"/>
    </location>
</feature>
<name>A0A937F5N5_9BACT</name>
<keyword evidence="1" id="KW-0732">Signal</keyword>
<dbReference type="AlphaFoldDB" id="A0A937F5N5"/>
<dbReference type="SUPFAM" id="SSF51445">
    <property type="entry name" value="(Trans)glycosidases"/>
    <property type="match status" value="2"/>
</dbReference>
<dbReference type="RefSeq" id="WP_202243140.1">
    <property type="nucleotide sequence ID" value="NZ_JAESIY010000002.1"/>
</dbReference>
<dbReference type="PRINTS" id="PR01545">
    <property type="entry name" value="THEMAYE10DUF"/>
</dbReference>
<evidence type="ECO:0000259" key="2">
    <source>
        <dbReference type="Pfam" id="PF03537"/>
    </source>
</evidence>
<evidence type="ECO:0000313" key="3">
    <source>
        <dbReference type="EMBL" id="MBL3655471.1"/>
    </source>
</evidence>
<feature type="domain" description="Glycoside-hydrolase family GH114 TIM-barrel" evidence="2">
    <location>
        <begin position="210"/>
        <end position="326"/>
    </location>
</feature>
<evidence type="ECO:0000313" key="4">
    <source>
        <dbReference type="Proteomes" id="UP000659388"/>
    </source>
</evidence>
<dbReference type="EMBL" id="JAESIY010000002">
    <property type="protein sequence ID" value="MBL3655471.1"/>
    <property type="molecule type" value="Genomic_DNA"/>
</dbReference>
<dbReference type="PROSITE" id="PS51257">
    <property type="entry name" value="PROKAR_LIPOPROTEIN"/>
    <property type="match status" value="1"/>
</dbReference>
<dbReference type="InterPro" id="IPR013785">
    <property type="entry name" value="Aldolase_TIM"/>
</dbReference>
<dbReference type="InterPro" id="IPR016062">
    <property type="entry name" value="TM1410-rel"/>
</dbReference>
<gene>
    <name evidence="3" type="ORF">JL102_04965</name>
</gene>
<dbReference type="InterPro" id="IPR017853">
    <property type="entry name" value="GH"/>
</dbReference>
<dbReference type="PANTHER" id="PTHR35882">
    <property type="entry name" value="PELA"/>
    <property type="match status" value="1"/>
</dbReference>
<dbReference type="InterPro" id="IPR004352">
    <property type="entry name" value="GH114_TIM-barrel"/>
</dbReference>
<dbReference type="Proteomes" id="UP000659388">
    <property type="component" value="Unassembled WGS sequence"/>
</dbReference>
<protein>
    <submittedName>
        <fullName evidence="3">Endo alpha-1,4 polygalactosaminidase</fullName>
    </submittedName>
</protein>
<proteinExistence type="predicted"/>
<dbReference type="Pfam" id="PF03537">
    <property type="entry name" value="Glyco_hydro_114"/>
    <property type="match status" value="1"/>
</dbReference>